<gene>
    <name evidence="2" type="ORF">PIB30_040681</name>
</gene>
<evidence type="ECO:0000259" key="1">
    <source>
        <dbReference type="Pfam" id="PF00931"/>
    </source>
</evidence>
<dbReference type="Gene3D" id="3.40.50.300">
    <property type="entry name" value="P-loop containing nucleotide triphosphate hydrolases"/>
    <property type="match status" value="2"/>
</dbReference>
<organism evidence="2 3">
    <name type="scientific">Stylosanthes scabra</name>
    <dbReference type="NCBI Taxonomy" id="79078"/>
    <lineage>
        <taxon>Eukaryota</taxon>
        <taxon>Viridiplantae</taxon>
        <taxon>Streptophyta</taxon>
        <taxon>Embryophyta</taxon>
        <taxon>Tracheophyta</taxon>
        <taxon>Spermatophyta</taxon>
        <taxon>Magnoliopsida</taxon>
        <taxon>eudicotyledons</taxon>
        <taxon>Gunneridae</taxon>
        <taxon>Pentapetalae</taxon>
        <taxon>rosids</taxon>
        <taxon>fabids</taxon>
        <taxon>Fabales</taxon>
        <taxon>Fabaceae</taxon>
        <taxon>Papilionoideae</taxon>
        <taxon>50 kb inversion clade</taxon>
        <taxon>dalbergioids sensu lato</taxon>
        <taxon>Dalbergieae</taxon>
        <taxon>Pterocarpus clade</taxon>
        <taxon>Stylosanthes</taxon>
    </lineage>
</organism>
<evidence type="ECO:0000313" key="2">
    <source>
        <dbReference type="EMBL" id="MED6110194.1"/>
    </source>
</evidence>
<feature type="domain" description="NB-ARC" evidence="1">
    <location>
        <begin position="96"/>
        <end position="171"/>
    </location>
</feature>
<dbReference type="InterPro" id="IPR044974">
    <property type="entry name" value="Disease_R_plants"/>
</dbReference>
<protein>
    <recommendedName>
        <fullName evidence="1">NB-ARC domain-containing protein</fullName>
    </recommendedName>
</protein>
<comment type="caution">
    <text evidence="2">The sequence shown here is derived from an EMBL/GenBank/DDBJ whole genome shotgun (WGS) entry which is preliminary data.</text>
</comment>
<dbReference type="EMBL" id="JASCZI010000221">
    <property type="protein sequence ID" value="MED6110194.1"/>
    <property type="molecule type" value="Genomic_DNA"/>
</dbReference>
<proteinExistence type="predicted"/>
<dbReference type="Proteomes" id="UP001341840">
    <property type="component" value="Unassembled WGS sequence"/>
</dbReference>
<name>A0ABU6QG68_9FABA</name>
<dbReference type="PANTHER" id="PTHR11017">
    <property type="entry name" value="LEUCINE-RICH REPEAT-CONTAINING PROTEIN"/>
    <property type="match status" value="1"/>
</dbReference>
<accession>A0ABU6QG68</accession>
<dbReference type="PRINTS" id="PR00364">
    <property type="entry name" value="DISEASERSIST"/>
</dbReference>
<dbReference type="InterPro" id="IPR027417">
    <property type="entry name" value="P-loop_NTPase"/>
</dbReference>
<sequence>MSAAIDNILKDVTRILPPLPLYIGRPLGLDSELKEATSLLEIESHASCCFMLGIHGDGDVIRKFAAELYNEIRPHFVAASFLSNISEKTNESGGGLEDLQEKLLSEMGSEVKAKIGSTEKGSAEIKRGLGNKRVLLVLDDVDSIEQLNSLAGGTDWFGLGSRIIITTRNEHKYSISEGSSSAVKEENVVGLEKDFNMVINLLKEENSPGNVVSIVGMGGLGKTTLAQKVYNSIEARQLFPRRAWATISQRPVLIQVLRNLLKCLKPKSTYENASEEELKENVRACLNGKKYLIVLDDVWDTNNPWGALRGCFPRNKNGSMILVTTRDHRVANALESKNPHLTVSLMNEEESWELFHNEVFYNTICPPELEAIGRSIAKTCNGYHWSSKPQPGLSQRGRN</sequence>
<keyword evidence="3" id="KW-1185">Reference proteome</keyword>
<dbReference type="SUPFAM" id="SSF52540">
    <property type="entry name" value="P-loop containing nucleoside triphosphate hydrolases"/>
    <property type="match status" value="2"/>
</dbReference>
<feature type="domain" description="NB-ARC" evidence="1">
    <location>
        <begin position="192"/>
        <end position="363"/>
    </location>
</feature>
<dbReference type="InterPro" id="IPR002182">
    <property type="entry name" value="NB-ARC"/>
</dbReference>
<evidence type="ECO:0000313" key="3">
    <source>
        <dbReference type="Proteomes" id="UP001341840"/>
    </source>
</evidence>
<reference evidence="2 3" key="1">
    <citation type="journal article" date="2023" name="Plants (Basel)">
        <title>Bridging the Gap: Combining Genomics and Transcriptomics Approaches to Understand Stylosanthes scabra, an Orphan Legume from the Brazilian Caatinga.</title>
        <authorList>
            <person name="Ferreira-Neto J.R.C."/>
            <person name="da Silva M.D."/>
            <person name="Binneck E."/>
            <person name="de Melo N.F."/>
            <person name="da Silva R.H."/>
            <person name="de Melo A.L.T.M."/>
            <person name="Pandolfi V."/>
            <person name="Bustamante F.O."/>
            <person name="Brasileiro-Vidal A.C."/>
            <person name="Benko-Iseppon A.M."/>
        </authorList>
    </citation>
    <scope>NUCLEOTIDE SEQUENCE [LARGE SCALE GENOMIC DNA]</scope>
    <source>
        <tissue evidence="2">Leaves</tissue>
    </source>
</reference>
<dbReference type="PANTHER" id="PTHR11017:SF252">
    <property type="entry name" value="RESISTANCE PROTEIN (TIR-NBS-LRR CLASS), PUTATIVE-RELATED"/>
    <property type="match status" value="1"/>
</dbReference>
<dbReference type="Pfam" id="PF00931">
    <property type="entry name" value="NB-ARC"/>
    <property type="match status" value="2"/>
</dbReference>